<organism evidence="1">
    <name type="scientific">viral metagenome</name>
    <dbReference type="NCBI Taxonomy" id="1070528"/>
    <lineage>
        <taxon>unclassified sequences</taxon>
        <taxon>metagenomes</taxon>
        <taxon>organismal metagenomes</taxon>
    </lineage>
</organism>
<evidence type="ECO:0000313" key="1">
    <source>
        <dbReference type="EMBL" id="QHU10957.1"/>
    </source>
</evidence>
<dbReference type="EMBL" id="MN740776">
    <property type="protein sequence ID" value="QHU10957.1"/>
    <property type="molecule type" value="Genomic_DNA"/>
</dbReference>
<reference evidence="1" key="1">
    <citation type="journal article" date="2020" name="Nature">
        <title>Giant virus diversity and host interactions through global metagenomics.</title>
        <authorList>
            <person name="Schulz F."/>
            <person name="Roux S."/>
            <person name="Paez-Espino D."/>
            <person name="Jungbluth S."/>
            <person name="Walsh D.A."/>
            <person name="Denef V.J."/>
            <person name="McMahon K.D."/>
            <person name="Konstantinidis K.T."/>
            <person name="Eloe-Fadrosh E.A."/>
            <person name="Kyrpides N.C."/>
            <person name="Woyke T."/>
        </authorList>
    </citation>
    <scope>NUCLEOTIDE SEQUENCE</scope>
    <source>
        <strain evidence="1">GVMAG-S-1101165-83</strain>
    </source>
</reference>
<name>A0A6C0K2P4_9ZZZZ</name>
<dbReference type="AlphaFoldDB" id="A0A6C0K2P4"/>
<sequence length="153" mass="17424">MGIDLSCGDIEVSCGYTTWNEIRFAIASACLKWFIDETKDVNPSETKIEMRYHYHLLELVGSLQNQKPESIVDYLSAIENPETIDVLIFFGAIGLYKLICKSDCEGFYSPGDSLDISNMLDNIEWYLTDEFNLENIKTLFKESAKLNQNVVIS</sequence>
<proteinExistence type="predicted"/>
<accession>A0A6C0K2P4</accession>
<protein>
    <submittedName>
        <fullName evidence="1">Uncharacterized protein</fullName>
    </submittedName>
</protein>